<name>A0A482VBR8_ASBVE</name>
<dbReference type="PANTHER" id="PTHR21505">
    <property type="entry name" value="MADF DOMAIN-CONTAINING PROTEIN-RELATED"/>
    <property type="match status" value="1"/>
</dbReference>
<dbReference type="PROSITE" id="PS51029">
    <property type="entry name" value="MADF"/>
    <property type="match status" value="1"/>
</dbReference>
<comment type="caution">
    <text evidence="2">The sequence shown here is derived from an EMBL/GenBank/DDBJ whole genome shotgun (WGS) entry which is preliminary data.</text>
</comment>
<gene>
    <name evidence="2" type="ORF">BDFB_005388</name>
</gene>
<evidence type="ECO:0000313" key="3">
    <source>
        <dbReference type="Proteomes" id="UP000292052"/>
    </source>
</evidence>
<accession>A0A482VBR8</accession>
<organism evidence="2 3">
    <name type="scientific">Asbolus verrucosus</name>
    <name type="common">Desert ironclad beetle</name>
    <dbReference type="NCBI Taxonomy" id="1661398"/>
    <lineage>
        <taxon>Eukaryota</taxon>
        <taxon>Metazoa</taxon>
        <taxon>Ecdysozoa</taxon>
        <taxon>Arthropoda</taxon>
        <taxon>Hexapoda</taxon>
        <taxon>Insecta</taxon>
        <taxon>Pterygota</taxon>
        <taxon>Neoptera</taxon>
        <taxon>Endopterygota</taxon>
        <taxon>Coleoptera</taxon>
        <taxon>Polyphaga</taxon>
        <taxon>Cucujiformia</taxon>
        <taxon>Tenebrionidae</taxon>
        <taxon>Pimeliinae</taxon>
        <taxon>Asbolus</taxon>
    </lineage>
</organism>
<dbReference type="SMART" id="SM00595">
    <property type="entry name" value="MADF"/>
    <property type="match status" value="1"/>
</dbReference>
<dbReference type="AlphaFoldDB" id="A0A482VBR8"/>
<feature type="domain" description="MADF" evidence="1">
    <location>
        <begin position="21"/>
        <end position="110"/>
    </location>
</feature>
<evidence type="ECO:0000259" key="1">
    <source>
        <dbReference type="PROSITE" id="PS51029"/>
    </source>
</evidence>
<keyword evidence="3" id="KW-1185">Reference proteome</keyword>
<dbReference type="EMBL" id="QDEB01116967">
    <property type="protein sequence ID" value="RZB40662.1"/>
    <property type="molecule type" value="Genomic_DNA"/>
</dbReference>
<dbReference type="InterPro" id="IPR006578">
    <property type="entry name" value="MADF-dom"/>
</dbReference>
<dbReference type="PANTHER" id="PTHR21505:SF15">
    <property type="entry name" value="RE18252P"/>
    <property type="match status" value="1"/>
</dbReference>
<dbReference type="Pfam" id="PF10545">
    <property type="entry name" value="MADF_DNA_bdg"/>
    <property type="match status" value="1"/>
</dbReference>
<evidence type="ECO:0000313" key="2">
    <source>
        <dbReference type="EMBL" id="RZB40662.1"/>
    </source>
</evidence>
<reference evidence="2 3" key="1">
    <citation type="submission" date="2017-03" db="EMBL/GenBank/DDBJ databases">
        <title>Genome of the blue death feigning beetle - Asbolus verrucosus.</title>
        <authorList>
            <person name="Rider S.D."/>
        </authorList>
    </citation>
    <scope>NUCLEOTIDE SEQUENCE [LARGE SCALE GENOMIC DNA]</scope>
    <source>
        <strain evidence="2">Butters</strain>
        <tissue evidence="2">Head and leg muscle</tissue>
    </source>
</reference>
<proteinExistence type="predicted"/>
<sequence length="237" mass="27999">MPLMDNTSQRGPEWTCNEVMQLIKEYGQRPALWNPECDNYKNKYKKHQDWMELAAIFKCNKLEVERKMKILNSQYRRERLKAMKLRKAGLPHRITWYGYKSFSFLNKNFKMKRNVNTIKEEPSEEEHNYENLTAVSSDLTYVNSKNSESHTQSDLLATYINNNEAYGTIEENKESENTSQVNNAANETHSGYERDEWIVFGELIAHGLRKLPDERTKCIVKYKINTILYEAELSSYK</sequence>
<protein>
    <recommendedName>
        <fullName evidence="1">MADF domain-containing protein</fullName>
    </recommendedName>
</protein>
<dbReference type="Proteomes" id="UP000292052">
    <property type="component" value="Unassembled WGS sequence"/>
</dbReference>
<dbReference type="OrthoDB" id="6720674at2759"/>
<dbReference type="STRING" id="1661398.A0A482VBR8"/>